<dbReference type="InterPro" id="IPR014710">
    <property type="entry name" value="RmlC-like_jellyroll"/>
</dbReference>
<dbReference type="InterPro" id="IPR051610">
    <property type="entry name" value="GPI/OXD"/>
</dbReference>
<organism evidence="3">
    <name type="scientific">mine drainage metagenome</name>
    <dbReference type="NCBI Taxonomy" id="410659"/>
    <lineage>
        <taxon>unclassified sequences</taxon>
        <taxon>metagenomes</taxon>
        <taxon>ecological metagenomes</taxon>
    </lineage>
</organism>
<dbReference type="GO" id="GO:0046872">
    <property type="term" value="F:metal ion binding"/>
    <property type="evidence" value="ECO:0007669"/>
    <property type="project" value="UniProtKB-KW"/>
</dbReference>
<gene>
    <name evidence="3" type="ORF">GALL_102990</name>
</gene>
<feature type="domain" description="Cupin type-2" evidence="2">
    <location>
        <begin position="182"/>
        <end position="247"/>
    </location>
</feature>
<proteinExistence type="predicted"/>
<dbReference type="SUPFAM" id="SSF51182">
    <property type="entry name" value="RmlC-like cupins"/>
    <property type="match status" value="1"/>
</dbReference>
<dbReference type="AlphaFoldDB" id="A0A1J5T1B9"/>
<dbReference type="PANTHER" id="PTHR35848:SF6">
    <property type="entry name" value="CUPIN TYPE-2 DOMAIN-CONTAINING PROTEIN"/>
    <property type="match status" value="1"/>
</dbReference>
<accession>A0A1J5T1B9</accession>
<dbReference type="Pfam" id="PF07883">
    <property type="entry name" value="Cupin_2"/>
    <property type="match status" value="2"/>
</dbReference>
<reference evidence="3" key="1">
    <citation type="submission" date="2016-10" db="EMBL/GenBank/DDBJ databases">
        <title>Sequence of Gallionella enrichment culture.</title>
        <authorList>
            <person name="Poehlein A."/>
            <person name="Muehling M."/>
            <person name="Daniel R."/>
        </authorList>
    </citation>
    <scope>NUCLEOTIDE SEQUENCE</scope>
</reference>
<protein>
    <recommendedName>
        <fullName evidence="2">Cupin type-2 domain-containing protein</fullName>
    </recommendedName>
</protein>
<evidence type="ECO:0000256" key="1">
    <source>
        <dbReference type="ARBA" id="ARBA00022723"/>
    </source>
</evidence>
<feature type="domain" description="Cupin type-2" evidence="2">
    <location>
        <begin position="58"/>
        <end position="125"/>
    </location>
</feature>
<comment type="caution">
    <text evidence="3">The sequence shown here is derived from an EMBL/GenBank/DDBJ whole genome shotgun (WGS) entry which is preliminary data.</text>
</comment>
<dbReference type="Gene3D" id="2.60.120.10">
    <property type="entry name" value="Jelly Rolls"/>
    <property type="match status" value="1"/>
</dbReference>
<name>A0A1J5T1B9_9ZZZZ</name>
<keyword evidence="1" id="KW-0479">Metal-binding</keyword>
<dbReference type="InterPro" id="IPR011051">
    <property type="entry name" value="RmlC_Cupin_sf"/>
</dbReference>
<dbReference type="InterPro" id="IPR013096">
    <property type="entry name" value="Cupin_2"/>
</dbReference>
<dbReference type="PANTHER" id="PTHR35848">
    <property type="entry name" value="OXALATE-BINDING PROTEIN"/>
    <property type="match status" value="1"/>
</dbReference>
<dbReference type="EMBL" id="MLJW01000036">
    <property type="protein sequence ID" value="OIR07636.1"/>
    <property type="molecule type" value="Genomic_DNA"/>
</dbReference>
<sequence length="257" mass="28421">MILFKKVSLLIFLSILVLITKAQSDSLRSGVYDIESIEGKKLQGKTSTVAVLNMHASTLEPGKTNHPPRALMDREELVIVKEGSLTLTINGNNKTLSAGGIALIVAGDEQSFENASDKRVSYYVIGFKSLSPVDINRGKMNGGSLLKDWNELVVKKTDKGESRPVFDRASSMFERFEVHATTLNAGQQSHQPHMHNQEEIMLLMGGNVTMHIGKNNFNAVAGNIIFLTPGIVHNLTNTGKEPCWYYAIKWYQDTEAK</sequence>
<evidence type="ECO:0000313" key="3">
    <source>
        <dbReference type="EMBL" id="OIR07636.1"/>
    </source>
</evidence>
<evidence type="ECO:0000259" key="2">
    <source>
        <dbReference type="Pfam" id="PF07883"/>
    </source>
</evidence>